<reference evidence="2 3" key="1">
    <citation type="submission" date="2019-08" db="EMBL/GenBank/DDBJ databases">
        <title>Seonamhaeicola sediminis sp. nov., isolated from marine sediment.</title>
        <authorList>
            <person name="Cao W.R."/>
        </authorList>
    </citation>
    <scope>NUCLEOTIDE SEQUENCE [LARGE SCALE GENOMIC DNA]</scope>
    <source>
        <strain evidence="2 3">B011</strain>
    </source>
</reference>
<protein>
    <submittedName>
        <fullName evidence="2">MerC domain-containing protein</fullName>
    </submittedName>
</protein>
<organism evidence="2 3">
    <name type="scientific">Seonamhaeicola marinus</name>
    <dbReference type="NCBI Taxonomy" id="1912246"/>
    <lineage>
        <taxon>Bacteria</taxon>
        <taxon>Pseudomonadati</taxon>
        <taxon>Bacteroidota</taxon>
        <taxon>Flavobacteriia</taxon>
        <taxon>Flavobacteriales</taxon>
        <taxon>Flavobacteriaceae</taxon>
    </lineage>
</organism>
<accession>A0A5D0I6B8</accession>
<sequence length="134" mass="15309">MFTSLRKSDFIGVVSSALCLIHCLATPFLFIAQAHSAHVNEAKPIWWSCLDIIFLVLSFMAIYKTAGSTTKKWVKQLLWFNWALLTFIIVNEKVHWLPLPEAVVYFPSIALIALHIYNSKYCHCDDTECCVNNV</sequence>
<dbReference type="Proteomes" id="UP000323930">
    <property type="component" value="Unassembled WGS sequence"/>
</dbReference>
<dbReference type="GO" id="GO:0015097">
    <property type="term" value="F:mercury ion transmembrane transporter activity"/>
    <property type="evidence" value="ECO:0007669"/>
    <property type="project" value="InterPro"/>
</dbReference>
<keyword evidence="3" id="KW-1185">Reference proteome</keyword>
<dbReference type="OrthoDB" id="1274419at2"/>
<evidence type="ECO:0000313" key="2">
    <source>
        <dbReference type="EMBL" id="TYA78380.1"/>
    </source>
</evidence>
<dbReference type="Pfam" id="PF03203">
    <property type="entry name" value="MerC"/>
    <property type="match status" value="1"/>
</dbReference>
<keyword evidence="1" id="KW-1133">Transmembrane helix</keyword>
<feature type="transmembrane region" description="Helical" evidence="1">
    <location>
        <begin position="96"/>
        <end position="117"/>
    </location>
</feature>
<proteinExistence type="predicted"/>
<feature type="transmembrane region" description="Helical" evidence="1">
    <location>
        <begin position="12"/>
        <end position="33"/>
    </location>
</feature>
<feature type="transmembrane region" description="Helical" evidence="1">
    <location>
        <begin position="73"/>
        <end position="90"/>
    </location>
</feature>
<keyword evidence="1" id="KW-0812">Transmembrane</keyword>
<dbReference type="GO" id="GO:0016020">
    <property type="term" value="C:membrane"/>
    <property type="evidence" value="ECO:0007669"/>
    <property type="project" value="InterPro"/>
</dbReference>
<evidence type="ECO:0000313" key="3">
    <source>
        <dbReference type="Proteomes" id="UP000323930"/>
    </source>
</evidence>
<dbReference type="InterPro" id="IPR004891">
    <property type="entry name" value="Mercury-R_MerC"/>
</dbReference>
<keyword evidence="1" id="KW-0472">Membrane</keyword>
<name>A0A5D0I6B8_9FLAO</name>
<comment type="caution">
    <text evidence="2">The sequence shown here is derived from an EMBL/GenBank/DDBJ whole genome shotgun (WGS) entry which is preliminary data.</text>
</comment>
<feature type="transmembrane region" description="Helical" evidence="1">
    <location>
        <begin position="45"/>
        <end position="66"/>
    </location>
</feature>
<dbReference type="EMBL" id="VSDQ01000577">
    <property type="protein sequence ID" value="TYA78380.1"/>
    <property type="molecule type" value="Genomic_DNA"/>
</dbReference>
<gene>
    <name evidence="2" type="ORF">FUA24_08460</name>
</gene>
<evidence type="ECO:0000256" key="1">
    <source>
        <dbReference type="SAM" id="Phobius"/>
    </source>
</evidence>
<dbReference type="AlphaFoldDB" id="A0A5D0I6B8"/>